<evidence type="ECO:0000313" key="2">
    <source>
        <dbReference type="EMBL" id="MBD8123870.1"/>
    </source>
</evidence>
<reference evidence="2 3" key="1">
    <citation type="journal article" date="2020" name="FEMS Microbiol. Ecol.">
        <title>Temporal dynamics of bacterial communities during seed development and maturation.</title>
        <authorList>
            <person name="Chesneau G."/>
            <person name="Torres-Cortes G."/>
            <person name="Briand M."/>
            <person name="Darrasse A."/>
            <person name="Preveaux A."/>
            <person name="Marais C."/>
            <person name="Jacques M.A."/>
            <person name="Shade A."/>
            <person name="Barret M."/>
        </authorList>
    </citation>
    <scope>NUCLEOTIDE SEQUENCE [LARGE SCALE GENOMIC DNA]</scope>
    <source>
        <strain evidence="2 3">CFBP13723</strain>
    </source>
</reference>
<organism evidence="2 3">
    <name type="scientific">Pseudomonas lutea</name>
    <dbReference type="NCBI Taxonomy" id="243924"/>
    <lineage>
        <taxon>Bacteria</taxon>
        <taxon>Pseudomonadati</taxon>
        <taxon>Pseudomonadota</taxon>
        <taxon>Gammaproteobacteria</taxon>
        <taxon>Pseudomonadales</taxon>
        <taxon>Pseudomonadaceae</taxon>
        <taxon>Pseudomonas</taxon>
    </lineage>
</organism>
<comment type="caution">
    <text evidence="2">The sequence shown here is derived from an EMBL/GenBank/DDBJ whole genome shotgun (WGS) entry which is preliminary data.</text>
</comment>
<dbReference type="EMBL" id="JACYNP010000012">
    <property type="protein sequence ID" value="MBD8123870.1"/>
    <property type="molecule type" value="Genomic_DNA"/>
</dbReference>
<feature type="region of interest" description="Disordered" evidence="1">
    <location>
        <begin position="1"/>
        <end position="20"/>
    </location>
</feature>
<dbReference type="RefSeq" id="WP_191945669.1">
    <property type="nucleotide sequence ID" value="NZ_JACYNP010000012.1"/>
</dbReference>
<evidence type="ECO:0000313" key="3">
    <source>
        <dbReference type="Proteomes" id="UP000625247"/>
    </source>
</evidence>
<sequence>MLRSKDVSAVPTPSGIGGEPMTDWVLPLFFAGKRAPTYRPLARTHPAASGLSGNSQGVLLNERLGHLQEVLLNESGQL</sequence>
<keyword evidence="3" id="KW-1185">Reference proteome</keyword>
<gene>
    <name evidence="2" type="ORF">IFT62_21950</name>
</gene>
<accession>A0ABR9ACN5</accession>
<dbReference type="Proteomes" id="UP000625247">
    <property type="component" value="Unassembled WGS sequence"/>
</dbReference>
<name>A0ABR9ACN5_9PSED</name>
<evidence type="ECO:0000256" key="1">
    <source>
        <dbReference type="SAM" id="MobiDB-lite"/>
    </source>
</evidence>
<protein>
    <submittedName>
        <fullName evidence="2">Uncharacterized protein</fullName>
    </submittedName>
</protein>
<proteinExistence type="predicted"/>